<dbReference type="RefSeq" id="WP_096815618.1">
    <property type="nucleotide sequence ID" value="NZ_JXKC01000001.1"/>
</dbReference>
<organism evidence="7 8">
    <name type="scientific">Lactococcus cremoris subsp. tructae</name>
    <dbReference type="NCBI Taxonomy" id="542833"/>
    <lineage>
        <taxon>Bacteria</taxon>
        <taxon>Bacillati</taxon>
        <taxon>Bacillota</taxon>
        <taxon>Bacilli</taxon>
        <taxon>Lactobacillales</taxon>
        <taxon>Streptococcaceae</taxon>
        <taxon>Lactococcus</taxon>
    </lineage>
</organism>
<comment type="caution">
    <text evidence="7">The sequence shown here is derived from an EMBL/GenBank/DDBJ whole genome shotgun (WGS) entry which is preliminary data.</text>
</comment>
<evidence type="ECO:0000256" key="4">
    <source>
        <dbReference type="ARBA" id="ARBA00023088"/>
    </source>
</evidence>
<name>A0A2A5SX13_LACLC</name>
<dbReference type="AlphaFoldDB" id="A0A2A5SX13"/>
<keyword evidence="5" id="KW-1133">Transmembrane helix</keyword>
<keyword evidence="5" id="KW-0472">Membrane</keyword>
<evidence type="ECO:0000256" key="1">
    <source>
        <dbReference type="ARBA" id="ARBA00022512"/>
    </source>
</evidence>
<proteinExistence type="predicted"/>
<evidence type="ECO:0000256" key="2">
    <source>
        <dbReference type="ARBA" id="ARBA00022525"/>
    </source>
</evidence>
<keyword evidence="3" id="KW-0732">Signal</keyword>
<evidence type="ECO:0000313" key="7">
    <source>
        <dbReference type="EMBL" id="PCS20435.1"/>
    </source>
</evidence>
<keyword evidence="4" id="KW-0572">Peptidoglycan-anchor</keyword>
<evidence type="ECO:0000313" key="8">
    <source>
        <dbReference type="Proteomes" id="UP000218711"/>
    </source>
</evidence>
<dbReference type="InterPro" id="IPR019931">
    <property type="entry name" value="LPXTG_anchor"/>
</dbReference>
<feature type="domain" description="Gram-positive cocci surface proteins LPxTG" evidence="6">
    <location>
        <begin position="330"/>
        <end position="363"/>
    </location>
</feature>
<sequence length="370" mass="40120">MNSKKMKKWVIYGVIALTILGPQTLIHENIHADESTTTIENGNEQAKKGTIEISIIDSSSGQVLKSFDITDFSNVQLQVHESEIESQIASLKGYILDPSQGSYAPNFIGRETAEAKFYVKRATSGTINVNIIDSSSGQVLKSFDITDVPGHLLESHESEIETQIASLKGYVLDKSQGSYAPTFIGGETGEAKFYVKRATSGTINVNIIDSSSGQVLKSFDITDVPGHLLESHESEIETQIASLKGYVLDKSQGSYAPTFIGGETGEAKFYVKKDTDGISKINTTDASNAQVPKNSDAKVLNHSSELTESQAQKKSSIDKDIKSQKIIAIEKKSKSLPHTGESSSILSYSLGSLALLGASFFFMIKRFNNL</sequence>
<gene>
    <name evidence="7" type="ORF">RU92_GL000083</name>
</gene>
<evidence type="ECO:0000259" key="6">
    <source>
        <dbReference type="Pfam" id="PF00746"/>
    </source>
</evidence>
<keyword evidence="1" id="KW-0134">Cell wall</keyword>
<dbReference type="EMBL" id="JXKC01000001">
    <property type="protein sequence ID" value="PCS20435.1"/>
    <property type="molecule type" value="Genomic_DNA"/>
</dbReference>
<evidence type="ECO:0000256" key="3">
    <source>
        <dbReference type="ARBA" id="ARBA00022729"/>
    </source>
</evidence>
<dbReference type="NCBIfam" id="TIGR01167">
    <property type="entry name" value="LPXTG_anchor"/>
    <property type="match status" value="1"/>
</dbReference>
<dbReference type="Proteomes" id="UP000218711">
    <property type="component" value="Unassembled WGS sequence"/>
</dbReference>
<keyword evidence="2" id="KW-0964">Secreted</keyword>
<evidence type="ECO:0000256" key="5">
    <source>
        <dbReference type="SAM" id="Phobius"/>
    </source>
</evidence>
<protein>
    <recommendedName>
        <fullName evidence="6">Gram-positive cocci surface proteins LPxTG domain-containing protein</fullName>
    </recommendedName>
</protein>
<accession>A0A2A5SX13</accession>
<feature type="transmembrane region" description="Helical" evidence="5">
    <location>
        <begin position="345"/>
        <end position="364"/>
    </location>
</feature>
<dbReference type="Pfam" id="PF00746">
    <property type="entry name" value="Gram_pos_anchor"/>
    <property type="match status" value="1"/>
</dbReference>
<keyword evidence="5" id="KW-0812">Transmembrane</keyword>
<reference evidence="7 8" key="1">
    <citation type="submission" date="2014-12" db="EMBL/GenBank/DDBJ databases">
        <title>Draft genome sequences of 10 type strains of Lactococcus.</title>
        <authorList>
            <person name="Sun Z."/>
            <person name="Zhong Z."/>
            <person name="Liu W."/>
            <person name="Zhang W."/>
            <person name="Zhang H."/>
        </authorList>
    </citation>
    <scope>NUCLEOTIDE SEQUENCE [LARGE SCALE GENOMIC DNA]</scope>
    <source>
        <strain evidence="7 8">DSM 21502</strain>
    </source>
</reference>